<evidence type="ECO:0000256" key="3">
    <source>
        <dbReference type="ARBA" id="ARBA00011489"/>
    </source>
</evidence>
<name>A0A4U6VUA0_SETVI</name>
<dbReference type="PANTHER" id="PTHR32021">
    <property type="entry name" value="CASP-LIKE PROTEIN 5B3"/>
    <property type="match status" value="1"/>
</dbReference>
<evidence type="ECO:0000256" key="8">
    <source>
        <dbReference type="RuleBase" id="RU361233"/>
    </source>
</evidence>
<proteinExistence type="inferred from homology"/>
<reference evidence="10" key="1">
    <citation type="submission" date="2019-03" db="EMBL/GenBank/DDBJ databases">
        <title>WGS assembly of Setaria viridis.</title>
        <authorList>
            <person name="Huang P."/>
            <person name="Jenkins J."/>
            <person name="Grimwood J."/>
            <person name="Barry K."/>
            <person name="Healey A."/>
            <person name="Mamidi S."/>
            <person name="Sreedasyam A."/>
            <person name="Shu S."/>
            <person name="Feldman M."/>
            <person name="Wu J."/>
            <person name="Yu Y."/>
            <person name="Chen C."/>
            <person name="Johnson J."/>
            <person name="Rokhsar D."/>
            <person name="Baxter I."/>
            <person name="Schmutz J."/>
            <person name="Brutnell T."/>
            <person name="Kellogg E."/>
        </authorList>
    </citation>
    <scope>NUCLEOTIDE SEQUENCE [LARGE SCALE GENOMIC DNA]</scope>
</reference>
<keyword evidence="7 8" id="KW-0472">Membrane</keyword>
<evidence type="ECO:0000256" key="5">
    <source>
        <dbReference type="ARBA" id="ARBA00022692"/>
    </source>
</evidence>
<sequence>MKNVVGSPGTWSGLALRVSRCMFAAASYAALISAPDHDDFTAFRALQISMEMQFLWSFVLLCVGIHCLRTKRHLNEPGVLMVVTFDWLTAILSMATASASAAVTIYL</sequence>
<dbReference type="PANTHER" id="PTHR32021:SF51">
    <property type="entry name" value="CASP-LIKE PROTEIN 5B3"/>
    <property type="match status" value="1"/>
</dbReference>
<evidence type="ECO:0000256" key="4">
    <source>
        <dbReference type="ARBA" id="ARBA00022475"/>
    </source>
</evidence>
<evidence type="ECO:0000256" key="6">
    <source>
        <dbReference type="ARBA" id="ARBA00022989"/>
    </source>
</evidence>
<evidence type="ECO:0000256" key="2">
    <source>
        <dbReference type="ARBA" id="ARBA00007651"/>
    </source>
</evidence>
<protein>
    <recommendedName>
        <fullName evidence="8">CASP-like protein</fullName>
    </recommendedName>
</protein>
<feature type="transmembrane region" description="Helical" evidence="8">
    <location>
        <begin position="80"/>
        <end position="106"/>
    </location>
</feature>
<feature type="domain" description="Casparian strip membrane protein" evidence="9">
    <location>
        <begin position="7"/>
        <end position="105"/>
    </location>
</feature>
<comment type="caution">
    <text evidence="8">Lacks conserved residue(s) required for the propagation of feature annotation.</text>
</comment>
<organism evidence="10 11">
    <name type="scientific">Setaria viridis</name>
    <name type="common">Green bristlegrass</name>
    <name type="synonym">Setaria italica subsp. viridis</name>
    <dbReference type="NCBI Taxonomy" id="4556"/>
    <lineage>
        <taxon>Eukaryota</taxon>
        <taxon>Viridiplantae</taxon>
        <taxon>Streptophyta</taxon>
        <taxon>Embryophyta</taxon>
        <taxon>Tracheophyta</taxon>
        <taxon>Spermatophyta</taxon>
        <taxon>Magnoliopsida</taxon>
        <taxon>Liliopsida</taxon>
        <taxon>Poales</taxon>
        <taxon>Poaceae</taxon>
        <taxon>PACMAD clade</taxon>
        <taxon>Panicoideae</taxon>
        <taxon>Panicodae</taxon>
        <taxon>Paniceae</taxon>
        <taxon>Cenchrinae</taxon>
        <taxon>Setaria</taxon>
    </lineage>
</organism>
<dbReference type="GO" id="GO:0005886">
    <property type="term" value="C:plasma membrane"/>
    <property type="evidence" value="ECO:0007669"/>
    <property type="project" value="UniProtKB-SubCell"/>
</dbReference>
<evidence type="ECO:0000256" key="1">
    <source>
        <dbReference type="ARBA" id="ARBA00004651"/>
    </source>
</evidence>
<dbReference type="InterPro" id="IPR006702">
    <property type="entry name" value="CASP_dom"/>
</dbReference>
<keyword evidence="6 8" id="KW-1133">Transmembrane helix</keyword>
<dbReference type="AlphaFoldDB" id="A0A4U6VUA0"/>
<dbReference type="Gramene" id="TKW32303">
    <property type="protein sequence ID" value="TKW32303"/>
    <property type="gene ID" value="SEVIR_2G159600v2"/>
</dbReference>
<dbReference type="OMA" id="LRHNESM"/>
<dbReference type="Pfam" id="PF04535">
    <property type="entry name" value="CASP_dom"/>
    <property type="match status" value="1"/>
</dbReference>
<gene>
    <name evidence="10" type="ORF">SEVIR_2G159600v2</name>
</gene>
<comment type="subunit">
    <text evidence="3 8">Homodimer and heterodimers.</text>
</comment>
<feature type="transmembrane region" description="Helical" evidence="8">
    <location>
        <begin position="45"/>
        <end position="68"/>
    </location>
</feature>
<keyword evidence="5 8" id="KW-0812">Transmembrane</keyword>
<dbReference type="InterPro" id="IPR045009">
    <property type="entry name" value="CASPL-5"/>
</dbReference>
<comment type="subcellular location">
    <subcellularLocation>
        <location evidence="1 8">Cell membrane</location>
        <topology evidence="1 8">Multi-pass membrane protein</topology>
    </subcellularLocation>
</comment>
<accession>A0A4U6VUA0</accession>
<dbReference type="EMBL" id="CM016553">
    <property type="protein sequence ID" value="TKW32303.1"/>
    <property type="molecule type" value="Genomic_DNA"/>
</dbReference>
<evidence type="ECO:0000313" key="11">
    <source>
        <dbReference type="Proteomes" id="UP000298652"/>
    </source>
</evidence>
<keyword evidence="11" id="KW-1185">Reference proteome</keyword>
<evidence type="ECO:0000313" key="10">
    <source>
        <dbReference type="EMBL" id="TKW32303.1"/>
    </source>
</evidence>
<evidence type="ECO:0000256" key="7">
    <source>
        <dbReference type="ARBA" id="ARBA00023136"/>
    </source>
</evidence>
<keyword evidence="4 8" id="KW-1003">Cell membrane</keyword>
<evidence type="ECO:0000259" key="9">
    <source>
        <dbReference type="Pfam" id="PF04535"/>
    </source>
</evidence>
<comment type="similarity">
    <text evidence="2 8">Belongs to the Casparian strip membrane proteins (CASP) family.</text>
</comment>
<dbReference type="Proteomes" id="UP000298652">
    <property type="component" value="Chromosome 2"/>
</dbReference>